<feature type="domain" description="Major facilitator superfamily (MFS) profile" evidence="7">
    <location>
        <begin position="25"/>
        <end position="430"/>
    </location>
</feature>
<dbReference type="Gene3D" id="1.20.1250.20">
    <property type="entry name" value="MFS general substrate transporter like domains"/>
    <property type="match status" value="2"/>
</dbReference>
<dbReference type="EMBL" id="CP000270">
    <property type="protein sequence ID" value="ABE29377.1"/>
    <property type="molecule type" value="Genomic_DNA"/>
</dbReference>
<dbReference type="FunFam" id="1.20.1250.20:FF:000018">
    <property type="entry name" value="MFS transporter permease"/>
    <property type="match status" value="1"/>
</dbReference>
<feature type="transmembrane region" description="Helical" evidence="6">
    <location>
        <begin position="372"/>
        <end position="394"/>
    </location>
</feature>
<dbReference type="InterPro" id="IPR020846">
    <property type="entry name" value="MFS_dom"/>
</dbReference>
<dbReference type="KEGG" id="bxb:DR64_1309"/>
<feature type="transmembrane region" description="Helical" evidence="6">
    <location>
        <begin position="50"/>
        <end position="70"/>
    </location>
</feature>
<evidence type="ECO:0000259" key="7">
    <source>
        <dbReference type="PROSITE" id="PS50850"/>
    </source>
</evidence>
<dbReference type="PANTHER" id="PTHR43791">
    <property type="entry name" value="PERMEASE-RELATED"/>
    <property type="match status" value="1"/>
</dbReference>
<dbReference type="Proteomes" id="UP000001817">
    <property type="component" value="Chromosome 1"/>
</dbReference>
<dbReference type="STRING" id="266265.Bxe_A3612"/>
<evidence type="ECO:0000256" key="1">
    <source>
        <dbReference type="ARBA" id="ARBA00004141"/>
    </source>
</evidence>
<dbReference type="OrthoDB" id="9773957at2"/>
<feature type="transmembrane region" description="Helical" evidence="6">
    <location>
        <begin position="91"/>
        <end position="110"/>
    </location>
</feature>
<dbReference type="GO" id="GO:0016020">
    <property type="term" value="C:membrane"/>
    <property type="evidence" value="ECO:0007669"/>
    <property type="project" value="UniProtKB-SubCell"/>
</dbReference>
<keyword evidence="2" id="KW-0813">Transport</keyword>
<dbReference type="PATRIC" id="fig|266265.5.peg.854"/>
<proteinExistence type="predicted"/>
<keyword evidence="5 6" id="KW-0472">Membrane</keyword>
<evidence type="ECO:0000256" key="2">
    <source>
        <dbReference type="ARBA" id="ARBA00022448"/>
    </source>
</evidence>
<dbReference type="KEGG" id="bxe:Bxe_A3612"/>
<evidence type="ECO:0000313" key="8">
    <source>
        <dbReference type="EMBL" id="ABE29377.1"/>
    </source>
</evidence>
<dbReference type="SUPFAM" id="SSF103473">
    <property type="entry name" value="MFS general substrate transporter"/>
    <property type="match status" value="1"/>
</dbReference>
<dbReference type="InterPro" id="IPR011701">
    <property type="entry name" value="MFS"/>
</dbReference>
<gene>
    <name evidence="8" type="ORF">Bxe_A3612</name>
</gene>
<dbReference type="eggNOG" id="COG2271">
    <property type="taxonomic scope" value="Bacteria"/>
</dbReference>
<evidence type="ECO:0000256" key="6">
    <source>
        <dbReference type="SAM" id="Phobius"/>
    </source>
</evidence>
<dbReference type="Pfam" id="PF07690">
    <property type="entry name" value="MFS_1"/>
    <property type="match status" value="1"/>
</dbReference>
<dbReference type="PROSITE" id="PS50850">
    <property type="entry name" value="MFS"/>
    <property type="match status" value="1"/>
</dbReference>
<dbReference type="AlphaFoldDB" id="Q143W2"/>
<evidence type="ECO:0000313" key="9">
    <source>
        <dbReference type="Proteomes" id="UP000001817"/>
    </source>
</evidence>
<sequence length="448" mass="48157">MNGIDGGAPDQVLERRILRKVGWRILPILLLGFLISFIDRANVGVLYGPLTHSLGLTASSFGLAAGLFYIGYLVFEIPSNLAMAKYGARVWLARILVTWGFVTVALAAAQGVTSFYILRILLGVAEAGFYPGALFFLTLWYPPRALGRAYSLFEISIPASLAIGSLLTSSLLLLDGVWGIAGWKWVFILEGLPAIALGLYIFFVLPDNPDKATWLTAEETCYLNSQLLTRHESAKSELGKVAVIFQSGLAWIFAALYFSFVIGFWAVTYFLPKIVQERFHVGVVQAGAISAIPWIVAVLAIIVVSRTSAKTRDRRWHMLVLLGLAGIGLLMSAAVASPILALIGIAMGAAGMQAATPLFWTMPSTVFRGAMAAVALAMVNSLGNLSGLAGPWILGFFSDVTGSSRVGLYIMSGFFFVSAILAFAVSTAVTRRRDVIGSPSLEQPIGSY</sequence>
<keyword evidence="4 6" id="KW-1133">Transmembrane helix</keyword>
<comment type="subcellular location">
    <subcellularLocation>
        <location evidence="1">Membrane</location>
        <topology evidence="1">Multi-pass membrane protein</topology>
    </subcellularLocation>
</comment>
<name>Q143W2_PARXL</name>
<evidence type="ECO:0000256" key="5">
    <source>
        <dbReference type="ARBA" id="ARBA00023136"/>
    </source>
</evidence>
<feature type="transmembrane region" description="Helical" evidence="6">
    <location>
        <begin position="406"/>
        <end position="429"/>
    </location>
</feature>
<feature type="transmembrane region" description="Helical" evidence="6">
    <location>
        <begin position="185"/>
        <end position="205"/>
    </location>
</feature>
<feature type="transmembrane region" description="Helical" evidence="6">
    <location>
        <begin position="21"/>
        <end position="38"/>
    </location>
</feature>
<dbReference type="RefSeq" id="WP_011487147.1">
    <property type="nucleotide sequence ID" value="NC_007951.1"/>
</dbReference>
<feature type="transmembrane region" description="Helical" evidence="6">
    <location>
        <begin position="339"/>
        <end position="360"/>
    </location>
</feature>
<dbReference type="CDD" id="cd17319">
    <property type="entry name" value="MFS_ExuT_GudP_like"/>
    <property type="match status" value="1"/>
</dbReference>
<protein>
    <submittedName>
        <fullName evidence="8">Major facilitator superfamily (MFS) metabolite/H+ symporter</fullName>
    </submittedName>
</protein>
<dbReference type="GO" id="GO:0022857">
    <property type="term" value="F:transmembrane transporter activity"/>
    <property type="evidence" value="ECO:0007669"/>
    <property type="project" value="InterPro"/>
</dbReference>
<feature type="transmembrane region" description="Helical" evidence="6">
    <location>
        <begin position="152"/>
        <end position="173"/>
    </location>
</feature>
<dbReference type="PANTHER" id="PTHR43791:SF36">
    <property type="entry name" value="TRANSPORTER, PUTATIVE (AFU_ORTHOLOGUE AFUA_6G08340)-RELATED"/>
    <property type="match status" value="1"/>
</dbReference>
<feature type="transmembrane region" description="Helical" evidence="6">
    <location>
        <begin position="283"/>
        <end position="304"/>
    </location>
</feature>
<evidence type="ECO:0000256" key="3">
    <source>
        <dbReference type="ARBA" id="ARBA00022692"/>
    </source>
</evidence>
<keyword evidence="3 6" id="KW-0812">Transmembrane</keyword>
<keyword evidence="9" id="KW-1185">Reference proteome</keyword>
<feature type="transmembrane region" description="Helical" evidence="6">
    <location>
        <begin position="249"/>
        <end position="271"/>
    </location>
</feature>
<feature type="transmembrane region" description="Helical" evidence="6">
    <location>
        <begin position="316"/>
        <end position="333"/>
    </location>
</feature>
<evidence type="ECO:0000256" key="4">
    <source>
        <dbReference type="ARBA" id="ARBA00022989"/>
    </source>
</evidence>
<feature type="transmembrane region" description="Helical" evidence="6">
    <location>
        <begin position="116"/>
        <end position="140"/>
    </location>
</feature>
<organism evidence="8 9">
    <name type="scientific">Paraburkholderia xenovorans (strain LB400)</name>
    <dbReference type="NCBI Taxonomy" id="266265"/>
    <lineage>
        <taxon>Bacteria</taxon>
        <taxon>Pseudomonadati</taxon>
        <taxon>Pseudomonadota</taxon>
        <taxon>Betaproteobacteria</taxon>
        <taxon>Burkholderiales</taxon>
        <taxon>Burkholderiaceae</taxon>
        <taxon>Paraburkholderia</taxon>
    </lineage>
</organism>
<dbReference type="InterPro" id="IPR036259">
    <property type="entry name" value="MFS_trans_sf"/>
</dbReference>
<accession>Q143W2</accession>
<reference evidence="8 9" key="1">
    <citation type="journal article" date="2006" name="Proc. Natl. Acad. Sci. U.S.A.">
        <title>Burkholderia xenovorans LB400 harbors a multi-replicon, 9.73-Mbp genome shaped for versatility.</title>
        <authorList>
            <person name="Chain P.S."/>
            <person name="Denef V.J."/>
            <person name="Konstantinidis K.T."/>
            <person name="Vergez L.M."/>
            <person name="Agullo L."/>
            <person name="Reyes V.L."/>
            <person name="Hauser L."/>
            <person name="Cordova M."/>
            <person name="Gomez L."/>
            <person name="Gonzalez M."/>
            <person name="Land M."/>
            <person name="Lao V."/>
            <person name="Larimer F."/>
            <person name="LiPuma J.J."/>
            <person name="Mahenthiralingam E."/>
            <person name="Malfatti S.A."/>
            <person name="Marx C.J."/>
            <person name="Parnell J.J."/>
            <person name="Ramette A."/>
            <person name="Richardson P."/>
            <person name="Seeger M."/>
            <person name="Smith D."/>
            <person name="Spilker T."/>
            <person name="Sul W.J."/>
            <person name="Tsoi T.V."/>
            <person name="Ulrich L.E."/>
            <person name="Zhulin I.B."/>
            <person name="Tiedje J.M."/>
        </authorList>
    </citation>
    <scope>NUCLEOTIDE SEQUENCE [LARGE SCALE GENOMIC DNA]</scope>
    <source>
        <strain evidence="8 9">LB400</strain>
    </source>
</reference>